<dbReference type="Gene3D" id="3.10.129.10">
    <property type="entry name" value="Hotdog Thioesterase"/>
    <property type="match status" value="1"/>
</dbReference>
<evidence type="ECO:0000259" key="3">
    <source>
        <dbReference type="Pfam" id="PF03061"/>
    </source>
</evidence>
<dbReference type="PANTHER" id="PTHR21660:SF1">
    <property type="entry name" value="ACYL-COENZYME A THIOESTERASE 13"/>
    <property type="match status" value="1"/>
</dbReference>
<name>A0ABT9BMX9_9MICO</name>
<evidence type="ECO:0000256" key="1">
    <source>
        <dbReference type="ARBA" id="ARBA00008324"/>
    </source>
</evidence>
<dbReference type="EMBL" id="JAUQUB010000001">
    <property type="protein sequence ID" value="MDO7882391.1"/>
    <property type="molecule type" value="Genomic_DNA"/>
</dbReference>
<comment type="similarity">
    <text evidence="1">Belongs to the thioesterase PaaI family.</text>
</comment>
<dbReference type="PANTHER" id="PTHR21660">
    <property type="entry name" value="THIOESTERASE SUPERFAMILY MEMBER-RELATED"/>
    <property type="match status" value="1"/>
</dbReference>
<dbReference type="SUPFAM" id="SSF54637">
    <property type="entry name" value="Thioesterase/thiol ester dehydrase-isomerase"/>
    <property type="match status" value="1"/>
</dbReference>
<dbReference type="Pfam" id="PF03061">
    <property type="entry name" value="4HBT"/>
    <property type="match status" value="1"/>
</dbReference>
<gene>
    <name evidence="4" type="ORF">Q5716_09170</name>
</gene>
<dbReference type="InterPro" id="IPR006683">
    <property type="entry name" value="Thioestr_dom"/>
</dbReference>
<feature type="domain" description="Thioesterase" evidence="3">
    <location>
        <begin position="73"/>
        <end position="150"/>
    </location>
</feature>
<dbReference type="GO" id="GO:0016787">
    <property type="term" value="F:hydrolase activity"/>
    <property type="evidence" value="ECO:0007669"/>
    <property type="project" value="UniProtKB-KW"/>
</dbReference>
<evidence type="ECO:0000313" key="5">
    <source>
        <dbReference type="Proteomes" id="UP001241072"/>
    </source>
</evidence>
<reference evidence="4 5" key="1">
    <citation type="submission" date="2023-07" db="EMBL/GenBank/DDBJ databases">
        <title>Protaetiibacter sp. nov WY-16 isolated from soil.</title>
        <authorList>
            <person name="Liu B."/>
            <person name="Wan Y."/>
        </authorList>
    </citation>
    <scope>NUCLEOTIDE SEQUENCE [LARGE SCALE GENOMIC DNA]</scope>
    <source>
        <strain evidence="4 5">WY-16</strain>
    </source>
</reference>
<dbReference type="InterPro" id="IPR029069">
    <property type="entry name" value="HotDog_dom_sf"/>
</dbReference>
<dbReference type="RefSeq" id="WP_305002769.1">
    <property type="nucleotide sequence ID" value="NZ_JAUQUB010000001.1"/>
</dbReference>
<dbReference type="InterPro" id="IPR003736">
    <property type="entry name" value="PAAI_dom"/>
</dbReference>
<dbReference type="InterPro" id="IPR039298">
    <property type="entry name" value="ACOT13"/>
</dbReference>
<comment type="caution">
    <text evidence="4">The sequence shown here is derived from an EMBL/GenBank/DDBJ whole genome shotgun (WGS) entry which is preliminary data.</text>
</comment>
<keyword evidence="2 4" id="KW-0378">Hydrolase</keyword>
<dbReference type="EC" id="3.1.2.-" evidence="4"/>
<sequence length="164" mass="16956">MTDRTRTVAWQDPTIGAAAMATMTGLDYLRAMASGELPPPPIAVLMGMTIASVEEGQVVFTATPDESHYNPIGMVHGGFACTLLDSALGCAVQSTLPQGFGYTSLEIKVSYLKALSSESGELACTGRVVKPGKRAAFAEADVRDASGALVATASSTLLVFPVQG</sequence>
<evidence type="ECO:0000313" key="4">
    <source>
        <dbReference type="EMBL" id="MDO7882391.1"/>
    </source>
</evidence>
<evidence type="ECO:0000256" key="2">
    <source>
        <dbReference type="ARBA" id="ARBA00022801"/>
    </source>
</evidence>
<protein>
    <submittedName>
        <fullName evidence="4">PaaI family thioesterase</fullName>
        <ecNumber evidence="4">3.1.2.-</ecNumber>
    </submittedName>
</protein>
<dbReference type="CDD" id="cd03443">
    <property type="entry name" value="PaaI_thioesterase"/>
    <property type="match status" value="1"/>
</dbReference>
<dbReference type="NCBIfam" id="TIGR00369">
    <property type="entry name" value="unchar_dom_1"/>
    <property type="match status" value="1"/>
</dbReference>
<accession>A0ABT9BMX9</accession>
<organism evidence="4 5">
    <name type="scientific">Antiquaquibacter soli</name>
    <dbReference type="NCBI Taxonomy" id="3064523"/>
    <lineage>
        <taxon>Bacteria</taxon>
        <taxon>Bacillati</taxon>
        <taxon>Actinomycetota</taxon>
        <taxon>Actinomycetes</taxon>
        <taxon>Micrococcales</taxon>
        <taxon>Microbacteriaceae</taxon>
        <taxon>Antiquaquibacter</taxon>
    </lineage>
</organism>
<dbReference type="Proteomes" id="UP001241072">
    <property type="component" value="Unassembled WGS sequence"/>
</dbReference>
<proteinExistence type="inferred from homology"/>
<keyword evidence="5" id="KW-1185">Reference proteome</keyword>